<dbReference type="EMBL" id="NUEQ01000016">
    <property type="protein sequence ID" value="PEJ33729.1"/>
    <property type="molecule type" value="Genomic_DNA"/>
</dbReference>
<keyword evidence="4" id="KW-1185">Reference proteome</keyword>
<name>A0AAX0S2V8_9BACI</name>
<sequence>MQSIPPLLFYKIRRAELRKVDKSSFLEDMYGVPDFFNKRAPTHQVNAAESPLLLHLLQLKGMCE</sequence>
<dbReference type="Proteomes" id="UP000260457">
    <property type="component" value="Chromosome"/>
</dbReference>
<evidence type="ECO:0000313" key="2">
    <source>
        <dbReference type="EMBL" id="PEJ33729.1"/>
    </source>
</evidence>
<organism evidence="2 3">
    <name type="scientific">Peribacillus butanolivorans</name>
    <dbReference type="NCBI Taxonomy" id="421767"/>
    <lineage>
        <taxon>Bacteria</taxon>
        <taxon>Bacillati</taxon>
        <taxon>Bacillota</taxon>
        <taxon>Bacilli</taxon>
        <taxon>Bacillales</taxon>
        <taxon>Bacillaceae</taxon>
        <taxon>Peribacillus</taxon>
    </lineage>
</organism>
<dbReference type="EMBL" id="CP030926">
    <property type="protein sequence ID" value="AXN39291.1"/>
    <property type="molecule type" value="Genomic_DNA"/>
</dbReference>
<dbReference type="AlphaFoldDB" id="A0AAX0S2V8"/>
<evidence type="ECO:0000313" key="4">
    <source>
        <dbReference type="Proteomes" id="UP000260457"/>
    </source>
</evidence>
<evidence type="ECO:0000313" key="1">
    <source>
        <dbReference type="EMBL" id="AXN39291.1"/>
    </source>
</evidence>
<dbReference type="KEGG" id="pbut:DTO10_13490"/>
<evidence type="ECO:0000313" key="3">
    <source>
        <dbReference type="Proteomes" id="UP000220106"/>
    </source>
</evidence>
<reference evidence="1 4" key="2">
    <citation type="submission" date="2018-07" db="EMBL/GenBank/DDBJ databases">
        <title>The molecular basis for the intramolecular migration of carboxyl group in the catabolism of para-hydroxybenzoate via gentisate.</title>
        <authorList>
            <person name="Zhao H."/>
            <person name="Xu Y."/>
            <person name="Lin S."/>
            <person name="Spain J.C."/>
            <person name="Zhou N.-Y."/>
        </authorList>
    </citation>
    <scope>NUCLEOTIDE SEQUENCE [LARGE SCALE GENOMIC DNA]</scope>
    <source>
        <strain evidence="1 4">PHB-7a</strain>
    </source>
</reference>
<proteinExistence type="predicted"/>
<protein>
    <submittedName>
        <fullName evidence="2">Uncharacterized protein</fullName>
    </submittedName>
</protein>
<reference evidence="2 3" key="1">
    <citation type="submission" date="2017-09" db="EMBL/GenBank/DDBJ databases">
        <title>Large-scale bioinformatics analysis of Bacillus genomes uncovers conserved roles of natural products in bacterial physiology.</title>
        <authorList>
            <consortium name="Agbiome Team Llc"/>
            <person name="Bleich R.M."/>
            <person name="Kirk G.J."/>
            <person name="Santa Maria K.C."/>
            <person name="Allen S.E."/>
            <person name="Farag S."/>
            <person name="Shank E.A."/>
            <person name="Bowers A."/>
        </authorList>
    </citation>
    <scope>NUCLEOTIDE SEQUENCE [LARGE SCALE GENOMIC DNA]</scope>
    <source>
        <strain evidence="2 3">AFS003229</strain>
    </source>
</reference>
<gene>
    <name evidence="2" type="ORF">CN689_11150</name>
    <name evidence="1" type="ORF">DTO10_13490</name>
</gene>
<accession>A0AAX0S2V8</accession>
<dbReference type="Proteomes" id="UP000220106">
    <property type="component" value="Unassembled WGS sequence"/>
</dbReference>